<dbReference type="CDD" id="cd02440">
    <property type="entry name" value="AdoMet_MTases"/>
    <property type="match status" value="1"/>
</dbReference>
<evidence type="ECO:0000313" key="8">
    <source>
        <dbReference type="Proteomes" id="UP000236655"/>
    </source>
</evidence>
<dbReference type="InterPro" id="IPR006027">
    <property type="entry name" value="NusB_RsmB_TIM44"/>
</dbReference>
<proteinExistence type="inferred from homology"/>
<evidence type="ECO:0000256" key="2">
    <source>
        <dbReference type="ARBA" id="ARBA00022679"/>
    </source>
</evidence>
<dbReference type="InterPro" id="IPR029063">
    <property type="entry name" value="SAM-dependent_MTases_sf"/>
</dbReference>
<protein>
    <recommendedName>
        <fullName evidence="6">SAM-dependent MTase RsmB/NOP-type domain-containing protein</fullName>
    </recommendedName>
</protein>
<comment type="similarity">
    <text evidence="5">Belongs to the class I-like SAM-binding methyltransferase superfamily. RsmB/NOP family.</text>
</comment>
<evidence type="ECO:0000256" key="5">
    <source>
        <dbReference type="PROSITE-ProRule" id="PRU01023"/>
    </source>
</evidence>
<feature type="active site" description="Nucleophile" evidence="5">
    <location>
        <position position="363"/>
    </location>
</feature>
<keyword evidence="2 5" id="KW-0808">Transferase</keyword>
<evidence type="ECO:0000256" key="1">
    <source>
        <dbReference type="ARBA" id="ARBA00022603"/>
    </source>
</evidence>
<name>A0A2I7N371_9NEIS</name>
<feature type="binding site" evidence="5">
    <location>
        <begin position="244"/>
        <end position="250"/>
    </location>
    <ligand>
        <name>S-adenosyl-L-methionine</name>
        <dbReference type="ChEBI" id="CHEBI:59789"/>
    </ligand>
</feature>
<dbReference type="Pfam" id="PF01029">
    <property type="entry name" value="NusB"/>
    <property type="match status" value="1"/>
</dbReference>
<dbReference type="GO" id="GO:0003723">
    <property type="term" value="F:RNA binding"/>
    <property type="evidence" value="ECO:0007669"/>
    <property type="project" value="UniProtKB-UniRule"/>
</dbReference>
<dbReference type="PANTHER" id="PTHR22807">
    <property type="entry name" value="NOP2 YEAST -RELATED NOL1/NOP2/FMU SUN DOMAIN-CONTAINING"/>
    <property type="match status" value="1"/>
</dbReference>
<dbReference type="OrthoDB" id="9810297at2"/>
<dbReference type="Proteomes" id="UP000236655">
    <property type="component" value="Chromosome"/>
</dbReference>
<dbReference type="EMBL" id="CP024847">
    <property type="protein sequence ID" value="AUR50892.1"/>
    <property type="molecule type" value="Genomic_DNA"/>
</dbReference>
<sequence>MDNMQEYHLIIKCLKEIYSGKNLKEVILKVDDNKYRNKIKNHCYQILKNYYSIKFILTRLLKKIPNQDVYLILQMGIYEITYSVKPPYAIVNDLVNLTKKYNGKYKNLVNAVLQNYLRKKDLLKQELIDYKVGANLSNWLSDKIIEYYPNKYEQIFNALNADVKITLRVNKRKTNIEKYIEVLEDNEIEYKVLNNVIILEKENNIINIPFFADGYVSIQDSAAQYISDILAKYSIQPKRILDACAAPGGKTCLLLENYDLDLTALDNSQNRLDKIKENLNRLDLNCKCILADAASKDWWDYNKFDFILADVPCSAIGTIKKNPDIRVNRLETDISKFVGLQRKIVVNLFDMLETNGYMLYVTCSILKDENEDNIKWFSNNIVGFELITDIQILPDLYNDGLYYALIRKLSK</sequence>
<organism evidence="7 8">
    <name type="scientific">Aquella oligotrophica</name>
    <dbReference type="NCBI Taxonomy" id="2067065"/>
    <lineage>
        <taxon>Bacteria</taxon>
        <taxon>Pseudomonadati</taxon>
        <taxon>Pseudomonadota</taxon>
        <taxon>Betaproteobacteria</taxon>
        <taxon>Neisseriales</taxon>
        <taxon>Neisseriaceae</taxon>
        <taxon>Aquella</taxon>
    </lineage>
</organism>
<dbReference type="PRINTS" id="PR02008">
    <property type="entry name" value="RCMTFAMILY"/>
</dbReference>
<dbReference type="PANTHER" id="PTHR22807:SF61">
    <property type="entry name" value="NOL1_NOP2_SUN FAMILY PROTEIN _ ANTITERMINATION NUSB DOMAIN-CONTAINING PROTEIN"/>
    <property type="match status" value="1"/>
</dbReference>
<feature type="binding site" evidence="5">
    <location>
        <position position="310"/>
    </location>
    <ligand>
        <name>S-adenosyl-L-methionine</name>
        <dbReference type="ChEBI" id="CHEBI:59789"/>
    </ligand>
</feature>
<feature type="binding site" evidence="5">
    <location>
        <position position="266"/>
    </location>
    <ligand>
        <name>S-adenosyl-L-methionine</name>
        <dbReference type="ChEBI" id="CHEBI:59789"/>
    </ligand>
</feature>
<keyword evidence="3 5" id="KW-0949">S-adenosyl-L-methionine</keyword>
<dbReference type="GO" id="GO:0001510">
    <property type="term" value="P:RNA methylation"/>
    <property type="evidence" value="ECO:0007669"/>
    <property type="project" value="InterPro"/>
</dbReference>
<dbReference type="GO" id="GO:0008173">
    <property type="term" value="F:RNA methyltransferase activity"/>
    <property type="evidence" value="ECO:0007669"/>
    <property type="project" value="InterPro"/>
</dbReference>
<dbReference type="InterPro" id="IPR049560">
    <property type="entry name" value="MeTrfase_RsmB-F_NOP2_cat"/>
</dbReference>
<dbReference type="KEGG" id="nba:CUN60_00765"/>
<dbReference type="Gene3D" id="1.10.940.10">
    <property type="entry name" value="NusB-like"/>
    <property type="match status" value="1"/>
</dbReference>
<reference evidence="8" key="1">
    <citation type="submission" date="2017-11" db="EMBL/GenBank/DDBJ databases">
        <authorList>
            <person name="Chan K.G."/>
            <person name="Lee L.S."/>
        </authorList>
    </citation>
    <scope>NUCLEOTIDE SEQUENCE [LARGE SCALE GENOMIC DNA]</scope>
    <source>
        <strain evidence="8">DSM 100970</strain>
    </source>
</reference>
<gene>
    <name evidence="7" type="ORF">CUN60_00765</name>
</gene>
<dbReference type="AlphaFoldDB" id="A0A2I7N371"/>
<dbReference type="RefSeq" id="WP_102950192.1">
    <property type="nucleotide sequence ID" value="NZ_CP024847.1"/>
</dbReference>
<feature type="binding site" evidence="5">
    <location>
        <position position="292"/>
    </location>
    <ligand>
        <name>S-adenosyl-L-methionine</name>
        <dbReference type="ChEBI" id="CHEBI:59789"/>
    </ligand>
</feature>
<dbReference type="InterPro" id="IPR054728">
    <property type="entry name" value="RsmB-like_ferredoxin"/>
</dbReference>
<dbReference type="GO" id="GO:0006355">
    <property type="term" value="P:regulation of DNA-templated transcription"/>
    <property type="evidence" value="ECO:0007669"/>
    <property type="project" value="InterPro"/>
</dbReference>
<dbReference type="Gene3D" id="3.30.70.1170">
    <property type="entry name" value="Sun protein, domain 3"/>
    <property type="match status" value="1"/>
</dbReference>
<accession>A0A2I7N371</accession>
<keyword evidence="1 5" id="KW-0489">Methyltransferase</keyword>
<keyword evidence="4 5" id="KW-0694">RNA-binding</keyword>
<evidence type="ECO:0000259" key="6">
    <source>
        <dbReference type="PROSITE" id="PS51686"/>
    </source>
</evidence>
<dbReference type="Pfam" id="PF22458">
    <property type="entry name" value="RsmF-B_ferredox"/>
    <property type="match status" value="1"/>
</dbReference>
<dbReference type="SUPFAM" id="SSF48013">
    <property type="entry name" value="NusB-like"/>
    <property type="match status" value="1"/>
</dbReference>
<dbReference type="Gene3D" id="3.40.50.150">
    <property type="entry name" value="Vaccinia Virus protein VP39"/>
    <property type="match status" value="1"/>
</dbReference>
<dbReference type="InterPro" id="IPR035926">
    <property type="entry name" value="NusB-like_sf"/>
</dbReference>
<keyword evidence="8" id="KW-1185">Reference proteome</keyword>
<dbReference type="InterPro" id="IPR023267">
    <property type="entry name" value="RCMT"/>
</dbReference>
<dbReference type="Pfam" id="PF01189">
    <property type="entry name" value="Methyltr_RsmB-F"/>
    <property type="match status" value="1"/>
</dbReference>
<evidence type="ECO:0000313" key="7">
    <source>
        <dbReference type="EMBL" id="AUR50892.1"/>
    </source>
</evidence>
<dbReference type="InterPro" id="IPR001678">
    <property type="entry name" value="MeTrfase_RsmB-F_NOP2_dom"/>
</dbReference>
<dbReference type="SUPFAM" id="SSF53335">
    <property type="entry name" value="S-adenosyl-L-methionine-dependent methyltransferases"/>
    <property type="match status" value="1"/>
</dbReference>
<feature type="domain" description="SAM-dependent MTase RsmB/NOP-type" evidence="6">
    <location>
        <begin position="155"/>
        <end position="411"/>
    </location>
</feature>
<evidence type="ECO:0000256" key="4">
    <source>
        <dbReference type="ARBA" id="ARBA00022884"/>
    </source>
</evidence>
<dbReference type="PROSITE" id="PS51686">
    <property type="entry name" value="SAM_MT_RSMB_NOP"/>
    <property type="match status" value="1"/>
</dbReference>
<evidence type="ECO:0000256" key="3">
    <source>
        <dbReference type="ARBA" id="ARBA00022691"/>
    </source>
</evidence>